<dbReference type="Proteomes" id="UP000184188">
    <property type="component" value="Unassembled WGS sequence"/>
</dbReference>
<accession>A0A1L9SK95</accession>
<dbReference type="VEuPathDB" id="FungiDB:ASPZODRAFT_165661"/>
<protein>
    <submittedName>
        <fullName evidence="2">Uncharacterized protein</fullName>
    </submittedName>
</protein>
<dbReference type="AlphaFoldDB" id="A0A1L9SK95"/>
<organism evidence="2 3">
    <name type="scientific">Penicilliopsis zonata CBS 506.65</name>
    <dbReference type="NCBI Taxonomy" id="1073090"/>
    <lineage>
        <taxon>Eukaryota</taxon>
        <taxon>Fungi</taxon>
        <taxon>Dikarya</taxon>
        <taxon>Ascomycota</taxon>
        <taxon>Pezizomycotina</taxon>
        <taxon>Eurotiomycetes</taxon>
        <taxon>Eurotiomycetidae</taxon>
        <taxon>Eurotiales</taxon>
        <taxon>Aspergillaceae</taxon>
        <taxon>Penicilliopsis</taxon>
    </lineage>
</organism>
<reference evidence="3" key="1">
    <citation type="journal article" date="2017" name="Genome Biol.">
        <title>Comparative genomics reveals high biological diversity and specific adaptations in the industrially and medically important fungal genus Aspergillus.</title>
        <authorList>
            <person name="de Vries R.P."/>
            <person name="Riley R."/>
            <person name="Wiebenga A."/>
            <person name="Aguilar-Osorio G."/>
            <person name="Amillis S."/>
            <person name="Uchima C.A."/>
            <person name="Anderluh G."/>
            <person name="Asadollahi M."/>
            <person name="Askin M."/>
            <person name="Barry K."/>
            <person name="Battaglia E."/>
            <person name="Bayram O."/>
            <person name="Benocci T."/>
            <person name="Braus-Stromeyer S.A."/>
            <person name="Caldana C."/>
            <person name="Canovas D."/>
            <person name="Cerqueira G.C."/>
            <person name="Chen F."/>
            <person name="Chen W."/>
            <person name="Choi C."/>
            <person name="Clum A."/>
            <person name="Dos Santos R.A."/>
            <person name="Damasio A.R."/>
            <person name="Diallinas G."/>
            <person name="Emri T."/>
            <person name="Fekete E."/>
            <person name="Flipphi M."/>
            <person name="Freyberg S."/>
            <person name="Gallo A."/>
            <person name="Gournas C."/>
            <person name="Habgood R."/>
            <person name="Hainaut M."/>
            <person name="Harispe M.L."/>
            <person name="Henrissat B."/>
            <person name="Hilden K.S."/>
            <person name="Hope R."/>
            <person name="Hossain A."/>
            <person name="Karabika E."/>
            <person name="Karaffa L."/>
            <person name="Karanyi Z."/>
            <person name="Krasevec N."/>
            <person name="Kuo A."/>
            <person name="Kusch H."/>
            <person name="LaButti K."/>
            <person name="Lagendijk E.L."/>
            <person name="Lapidus A."/>
            <person name="Levasseur A."/>
            <person name="Lindquist E."/>
            <person name="Lipzen A."/>
            <person name="Logrieco A.F."/>
            <person name="MacCabe A."/>
            <person name="Maekelae M.R."/>
            <person name="Malavazi I."/>
            <person name="Melin P."/>
            <person name="Meyer V."/>
            <person name="Mielnichuk N."/>
            <person name="Miskei M."/>
            <person name="Molnar A.P."/>
            <person name="Mule G."/>
            <person name="Ngan C.Y."/>
            <person name="Orejas M."/>
            <person name="Orosz E."/>
            <person name="Ouedraogo J.P."/>
            <person name="Overkamp K.M."/>
            <person name="Park H.-S."/>
            <person name="Perrone G."/>
            <person name="Piumi F."/>
            <person name="Punt P.J."/>
            <person name="Ram A.F."/>
            <person name="Ramon A."/>
            <person name="Rauscher S."/>
            <person name="Record E."/>
            <person name="Riano-Pachon D.M."/>
            <person name="Robert V."/>
            <person name="Roehrig J."/>
            <person name="Ruller R."/>
            <person name="Salamov A."/>
            <person name="Salih N.S."/>
            <person name="Samson R.A."/>
            <person name="Sandor E."/>
            <person name="Sanguinetti M."/>
            <person name="Schuetze T."/>
            <person name="Sepcic K."/>
            <person name="Shelest E."/>
            <person name="Sherlock G."/>
            <person name="Sophianopoulou V."/>
            <person name="Squina F.M."/>
            <person name="Sun H."/>
            <person name="Susca A."/>
            <person name="Todd R.B."/>
            <person name="Tsang A."/>
            <person name="Unkles S.E."/>
            <person name="van de Wiele N."/>
            <person name="van Rossen-Uffink D."/>
            <person name="Oliveira J.V."/>
            <person name="Vesth T.C."/>
            <person name="Visser J."/>
            <person name="Yu J.-H."/>
            <person name="Zhou M."/>
            <person name="Andersen M.R."/>
            <person name="Archer D.B."/>
            <person name="Baker S.E."/>
            <person name="Benoit I."/>
            <person name="Brakhage A.A."/>
            <person name="Braus G.H."/>
            <person name="Fischer R."/>
            <person name="Frisvad J.C."/>
            <person name="Goldman G.H."/>
            <person name="Houbraken J."/>
            <person name="Oakley B."/>
            <person name="Pocsi I."/>
            <person name="Scazzocchio C."/>
            <person name="Seiboth B."/>
            <person name="vanKuyk P.A."/>
            <person name="Wortman J."/>
            <person name="Dyer P.S."/>
            <person name="Grigoriev I.V."/>
        </authorList>
    </citation>
    <scope>NUCLEOTIDE SEQUENCE [LARGE SCALE GENOMIC DNA]</scope>
    <source>
        <strain evidence="3">CBS 506.65</strain>
    </source>
</reference>
<feature type="compositionally biased region" description="Low complexity" evidence="1">
    <location>
        <begin position="377"/>
        <end position="387"/>
    </location>
</feature>
<evidence type="ECO:0000313" key="3">
    <source>
        <dbReference type="Proteomes" id="UP000184188"/>
    </source>
</evidence>
<evidence type="ECO:0000256" key="1">
    <source>
        <dbReference type="SAM" id="MobiDB-lite"/>
    </source>
</evidence>
<feature type="region of interest" description="Disordered" evidence="1">
    <location>
        <begin position="329"/>
        <end position="397"/>
    </location>
</feature>
<name>A0A1L9SK95_9EURO</name>
<gene>
    <name evidence="2" type="ORF">ASPZODRAFT_165661</name>
</gene>
<sequence>MTTVSDLDLDISPVPRSREENQERAFIAASRRKDRSLDARLESANRASMLHKKRTGKALHITKEIVEKEAMYEEVDERYQEKRIRMLQAQNLQIEEEFQRHLLAAFAARANGSSSALASRRAASIGGPRKMSLDLSGLNAACSSQNCPPSLTSPMVHDSGYGLSPAGSPFAAATPVTAVACHSPHSAAGPMGPSAAASPYHHPHGLSTVTPGPLPQYIAGPQQPLTPSWPQRSPVQPTFRSWQGFAAPADCPPSVEMWQQRLVQQSHLPSPEASTFRMRPFRDRLASAPELPVYPTTTTTAMPTLASATATATAAAAAAAAARNPMVHTRAPSDPIAAPNFSESSSPQHLDLVSTETLSTPELCPTPNTPLSPTSGQIQYQQQQQQQHDNTFPVSNSTSSLDLDLFVEKEGENLMVSSHDDLDPEFDEFSRFAWGLGQGQQLLLGDHHHHHHQLGQLGQLSTLPPPARTDTFGFDDIVFDEFATSVA</sequence>
<dbReference type="GeneID" id="34613187"/>
<dbReference type="OrthoDB" id="5397087at2759"/>
<keyword evidence="3" id="KW-1185">Reference proteome</keyword>
<feature type="compositionally biased region" description="Polar residues" evidence="1">
    <location>
        <begin position="341"/>
        <end position="360"/>
    </location>
</feature>
<feature type="compositionally biased region" description="Polar residues" evidence="1">
    <location>
        <begin position="388"/>
        <end position="397"/>
    </location>
</feature>
<dbReference type="STRING" id="1073090.A0A1L9SK95"/>
<feature type="region of interest" description="Disordered" evidence="1">
    <location>
        <begin position="1"/>
        <end position="23"/>
    </location>
</feature>
<proteinExistence type="predicted"/>
<dbReference type="RefSeq" id="XP_022582026.1">
    <property type="nucleotide sequence ID" value="XM_022726723.1"/>
</dbReference>
<dbReference type="EMBL" id="KV878340">
    <property type="protein sequence ID" value="OJJ47516.1"/>
    <property type="molecule type" value="Genomic_DNA"/>
</dbReference>
<evidence type="ECO:0000313" key="2">
    <source>
        <dbReference type="EMBL" id="OJJ47516.1"/>
    </source>
</evidence>